<organism evidence="2 3">
    <name type="scientific">Apatococcus lobatus</name>
    <dbReference type="NCBI Taxonomy" id="904363"/>
    <lineage>
        <taxon>Eukaryota</taxon>
        <taxon>Viridiplantae</taxon>
        <taxon>Chlorophyta</taxon>
        <taxon>core chlorophytes</taxon>
        <taxon>Trebouxiophyceae</taxon>
        <taxon>Chlorellales</taxon>
        <taxon>Chlorellaceae</taxon>
        <taxon>Apatococcus</taxon>
    </lineage>
</organism>
<feature type="compositionally biased region" description="Pro residues" evidence="1">
    <location>
        <begin position="1"/>
        <end position="23"/>
    </location>
</feature>
<dbReference type="EMBL" id="JALJOS010000091">
    <property type="protein sequence ID" value="KAK9816115.1"/>
    <property type="molecule type" value="Genomic_DNA"/>
</dbReference>
<dbReference type="AlphaFoldDB" id="A0AAW1Q2B9"/>
<comment type="caution">
    <text evidence="2">The sequence shown here is derived from an EMBL/GenBank/DDBJ whole genome shotgun (WGS) entry which is preliminary data.</text>
</comment>
<feature type="region of interest" description="Disordered" evidence="1">
    <location>
        <begin position="1"/>
        <end position="27"/>
    </location>
</feature>
<protein>
    <submittedName>
        <fullName evidence="2">Uncharacterized protein</fullName>
    </submittedName>
</protein>
<name>A0AAW1Q2B9_9CHLO</name>
<sequence length="107" mass="11272">MSSPPPASSSPPPASSSPPPPPRQEANLAAGTYDCWLTAPADGSTPQLFISQDSAVSYQNSHPNDGVLAVLGVSATDPYHQNIDDIYVIGETRYPIAGDQVYNPDNF</sequence>
<evidence type="ECO:0000313" key="2">
    <source>
        <dbReference type="EMBL" id="KAK9816115.1"/>
    </source>
</evidence>
<accession>A0AAW1Q2B9</accession>
<gene>
    <name evidence="2" type="ORF">WJX74_004890</name>
</gene>
<evidence type="ECO:0000256" key="1">
    <source>
        <dbReference type="SAM" id="MobiDB-lite"/>
    </source>
</evidence>
<dbReference type="Proteomes" id="UP001438707">
    <property type="component" value="Unassembled WGS sequence"/>
</dbReference>
<reference evidence="2 3" key="1">
    <citation type="journal article" date="2024" name="Nat. Commun.">
        <title>Phylogenomics reveals the evolutionary origins of lichenization in chlorophyte algae.</title>
        <authorList>
            <person name="Puginier C."/>
            <person name="Libourel C."/>
            <person name="Otte J."/>
            <person name="Skaloud P."/>
            <person name="Haon M."/>
            <person name="Grisel S."/>
            <person name="Petersen M."/>
            <person name="Berrin J.G."/>
            <person name="Delaux P.M."/>
            <person name="Dal Grande F."/>
            <person name="Keller J."/>
        </authorList>
    </citation>
    <scope>NUCLEOTIDE SEQUENCE [LARGE SCALE GENOMIC DNA]</scope>
    <source>
        <strain evidence="2 3">SAG 2145</strain>
    </source>
</reference>
<keyword evidence="3" id="KW-1185">Reference proteome</keyword>
<proteinExistence type="predicted"/>
<evidence type="ECO:0000313" key="3">
    <source>
        <dbReference type="Proteomes" id="UP001438707"/>
    </source>
</evidence>